<dbReference type="AlphaFoldDB" id="A0A3A5LCU5"/>
<dbReference type="GO" id="GO:0000271">
    <property type="term" value="P:polysaccharide biosynthetic process"/>
    <property type="evidence" value="ECO:0007669"/>
    <property type="project" value="InterPro"/>
</dbReference>
<keyword evidence="5 6" id="KW-0472">Membrane</keyword>
<dbReference type="InterPro" id="IPR007267">
    <property type="entry name" value="GtrA_DPMS_TM"/>
</dbReference>
<dbReference type="PANTHER" id="PTHR38459">
    <property type="entry name" value="PROPHAGE BACTOPRENOL-LINKED GLUCOSE TRANSLOCASE HOMOLOG"/>
    <property type="match status" value="1"/>
</dbReference>
<gene>
    <name evidence="8" type="ORF">D3227_00340</name>
</gene>
<dbReference type="OrthoDB" id="7999547at2"/>
<feature type="domain" description="GtrA/DPMS transmembrane" evidence="7">
    <location>
        <begin position="12"/>
        <end position="128"/>
    </location>
</feature>
<comment type="similarity">
    <text evidence="2">Belongs to the GtrA family.</text>
</comment>
<proteinExistence type="inferred from homology"/>
<keyword evidence="4 6" id="KW-1133">Transmembrane helix</keyword>
<dbReference type="EMBL" id="QZWZ01000001">
    <property type="protein sequence ID" value="RJT42364.1"/>
    <property type="molecule type" value="Genomic_DNA"/>
</dbReference>
<feature type="transmembrane region" description="Helical" evidence="6">
    <location>
        <begin position="37"/>
        <end position="58"/>
    </location>
</feature>
<evidence type="ECO:0000256" key="2">
    <source>
        <dbReference type="ARBA" id="ARBA00009399"/>
    </source>
</evidence>
<organism evidence="8 9">
    <name type="scientific">Mesorhizobium waimense</name>
    <dbReference type="NCBI Taxonomy" id="1300307"/>
    <lineage>
        <taxon>Bacteria</taxon>
        <taxon>Pseudomonadati</taxon>
        <taxon>Pseudomonadota</taxon>
        <taxon>Alphaproteobacteria</taxon>
        <taxon>Hyphomicrobiales</taxon>
        <taxon>Phyllobacteriaceae</taxon>
        <taxon>Mesorhizobium</taxon>
    </lineage>
</organism>
<evidence type="ECO:0000256" key="5">
    <source>
        <dbReference type="ARBA" id="ARBA00023136"/>
    </source>
</evidence>
<evidence type="ECO:0000256" key="6">
    <source>
        <dbReference type="SAM" id="Phobius"/>
    </source>
</evidence>
<evidence type="ECO:0000256" key="1">
    <source>
        <dbReference type="ARBA" id="ARBA00004141"/>
    </source>
</evidence>
<dbReference type="RefSeq" id="WP_120011714.1">
    <property type="nucleotide sequence ID" value="NZ_QZWZ01000001.1"/>
</dbReference>
<comment type="caution">
    <text evidence="8">The sequence shown here is derived from an EMBL/GenBank/DDBJ whole genome shotgun (WGS) entry which is preliminary data.</text>
</comment>
<protein>
    <submittedName>
        <fullName evidence="8">GtrA family protein</fullName>
    </submittedName>
</protein>
<dbReference type="Proteomes" id="UP000272706">
    <property type="component" value="Unassembled WGS sequence"/>
</dbReference>
<evidence type="ECO:0000256" key="4">
    <source>
        <dbReference type="ARBA" id="ARBA00022989"/>
    </source>
</evidence>
<evidence type="ECO:0000259" key="7">
    <source>
        <dbReference type="Pfam" id="PF04138"/>
    </source>
</evidence>
<sequence length="138" mass="14710">MVSTGSYRRLSRFALIGIASTLVYAVCAFLLSSLPGFALPATRASVAAYVIAAIFSYAGHKYVTFVSPGSHAFEAPRFFLLTALGLGFSWLLPLILVDGLGAKPVLSIAIICAAVPAFNYFVLDRWVFAPGTKMRAVS</sequence>
<keyword evidence="9" id="KW-1185">Reference proteome</keyword>
<feature type="transmembrane region" description="Helical" evidence="6">
    <location>
        <begin position="102"/>
        <end position="123"/>
    </location>
</feature>
<evidence type="ECO:0000256" key="3">
    <source>
        <dbReference type="ARBA" id="ARBA00022692"/>
    </source>
</evidence>
<accession>A0A3A5LCU5</accession>
<evidence type="ECO:0000313" key="9">
    <source>
        <dbReference type="Proteomes" id="UP000272706"/>
    </source>
</evidence>
<feature type="transmembrane region" description="Helical" evidence="6">
    <location>
        <begin position="12"/>
        <end position="31"/>
    </location>
</feature>
<evidence type="ECO:0000313" key="8">
    <source>
        <dbReference type="EMBL" id="RJT42364.1"/>
    </source>
</evidence>
<keyword evidence="3 6" id="KW-0812">Transmembrane</keyword>
<dbReference type="Pfam" id="PF04138">
    <property type="entry name" value="GtrA_DPMS_TM"/>
    <property type="match status" value="1"/>
</dbReference>
<feature type="transmembrane region" description="Helical" evidence="6">
    <location>
        <begin position="78"/>
        <end position="96"/>
    </location>
</feature>
<dbReference type="InterPro" id="IPR051401">
    <property type="entry name" value="GtrA_CellWall_Glycosyl"/>
</dbReference>
<reference evidence="8 9" key="1">
    <citation type="submission" date="2018-09" db="EMBL/GenBank/DDBJ databases">
        <title>Mesorhizobium carmichaelinearum sp. nov. isolated from Carmichaelinea spp. root nodules in New Zealand.</title>
        <authorList>
            <person name="De Meyer S.E."/>
        </authorList>
    </citation>
    <scope>NUCLEOTIDE SEQUENCE [LARGE SCALE GENOMIC DNA]</scope>
    <source>
        <strain evidence="8 9">ICMP19557</strain>
    </source>
</reference>
<dbReference type="PANTHER" id="PTHR38459:SF1">
    <property type="entry name" value="PROPHAGE BACTOPRENOL-LINKED GLUCOSE TRANSLOCASE HOMOLOG"/>
    <property type="match status" value="1"/>
</dbReference>
<dbReference type="GO" id="GO:0005886">
    <property type="term" value="C:plasma membrane"/>
    <property type="evidence" value="ECO:0007669"/>
    <property type="project" value="TreeGrafter"/>
</dbReference>
<comment type="subcellular location">
    <subcellularLocation>
        <location evidence="1">Membrane</location>
        <topology evidence="1">Multi-pass membrane protein</topology>
    </subcellularLocation>
</comment>
<name>A0A3A5LCU5_9HYPH</name>